<dbReference type="PANTHER" id="PTHR48111">
    <property type="entry name" value="REGULATOR OF RPOS"/>
    <property type="match status" value="1"/>
</dbReference>
<dbReference type="AlphaFoldDB" id="A0A0C1RLH7"/>
<dbReference type="InterPro" id="IPR001789">
    <property type="entry name" value="Sig_transdc_resp-reg_receiver"/>
</dbReference>
<dbReference type="GO" id="GO:0000976">
    <property type="term" value="F:transcription cis-regulatory region binding"/>
    <property type="evidence" value="ECO:0007669"/>
    <property type="project" value="TreeGrafter"/>
</dbReference>
<dbReference type="Gene3D" id="3.40.50.2300">
    <property type="match status" value="1"/>
</dbReference>
<organism evidence="11 13">
    <name type="scientific">Methylacidiphilum kamchatkense Kam1</name>
    <dbReference type="NCBI Taxonomy" id="1202785"/>
    <lineage>
        <taxon>Bacteria</taxon>
        <taxon>Pseudomonadati</taxon>
        <taxon>Verrucomicrobiota</taxon>
        <taxon>Methylacidiphilae</taxon>
        <taxon>Methylacidiphilales</taxon>
        <taxon>Methylacidiphilaceae</taxon>
        <taxon>Methylacidiphilum (ex Ratnadevi et al. 2023)</taxon>
    </lineage>
</organism>
<dbReference type="SMART" id="SM00862">
    <property type="entry name" value="Trans_reg_C"/>
    <property type="match status" value="1"/>
</dbReference>
<dbReference type="KEGG" id="mkc:kam1_2008"/>
<evidence type="ECO:0000313" key="11">
    <source>
        <dbReference type="EMBL" id="QDQ43218.1"/>
    </source>
</evidence>
<keyword evidence="12" id="KW-1185">Reference proteome</keyword>
<dbReference type="Pfam" id="PF00072">
    <property type="entry name" value="Response_reg"/>
    <property type="match status" value="1"/>
</dbReference>
<dbReference type="GO" id="GO:0005829">
    <property type="term" value="C:cytosol"/>
    <property type="evidence" value="ECO:0007669"/>
    <property type="project" value="TreeGrafter"/>
</dbReference>
<dbReference type="Gene3D" id="1.10.10.10">
    <property type="entry name" value="Winged helix-like DNA-binding domain superfamily/Winged helix DNA-binding domain"/>
    <property type="match status" value="1"/>
</dbReference>
<evidence type="ECO:0000313" key="13">
    <source>
        <dbReference type="Proteomes" id="UP000315925"/>
    </source>
</evidence>
<dbReference type="STRING" id="1202785.A946_02255"/>
<dbReference type="RefSeq" id="WP_039720831.1">
    <property type="nucleotide sequence ID" value="NZ_CP037899.1"/>
</dbReference>
<gene>
    <name evidence="11" type="primary">ompR</name>
    <name evidence="10" type="ORF">A946_02255</name>
    <name evidence="11" type="ORF">kam1_2008</name>
</gene>
<reference evidence="11" key="2">
    <citation type="journal article" date="2019" name="BMC Genomics">
        <title>Complete genome sequence analysis of the thermoacidophilic verrucomicrobial methanotroph 'Candidatus Methylacidiphilum kamchatkense' strain Kam1 and comparison with its closest relatives.</title>
        <authorList>
            <person name="Kruse T."/>
            <person name="Ratnadevi C.M."/>
            <person name="Erikstad H.A."/>
            <person name="Birkeland N.K."/>
        </authorList>
    </citation>
    <scope>NUCLEOTIDE SEQUENCE</scope>
    <source>
        <strain evidence="11">Kam1</strain>
    </source>
</reference>
<dbReference type="InterPro" id="IPR011006">
    <property type="entry name" value="CheY-like_superfamily"/>
</dbReference>
<protein>
    <submittedName>
        <fullName evidence="10">Transcriptional regulator</fullName>
    </submittedName>
    <submittedName>
        <fullName evidence="11">Two-component system OmpR family response regulator/two-component system copper resistance phosphate regulon response regulator CusR</fullName>
    </submittedName>
</protein>
<evidence type="ECO:0000256" key="2">
    <source>
        <dbReference type="ARBA" id="ARBA00023012"/>
    </source>
</evidence>
<dbReference type="InterPro" id="IPR036388">
    <property type="entry name" value="WH-like_DNA-bd_sf"/>
</dbReference>
<sequence length="226" mass="25632">MKILIVEDDQKVRKHVKGALQAEGYSVEECEDGEEAQWLLENYSYDLAILDLMLPAKDGIGIVKQIRRKGISIPILFLSGRSEVSDRVHGLDAGADDYLTKPFSTIELLARVRALLRRRSPITPSVLKFEDLEMDLTRRTVTRAGQSIELTNREFELLRLLLESAPNPVNKAVITEKIWDRCFDSETALVNVHINHLRQKIHLPGLPPLLHTIRGVGFILKHPTDK</sequence>
<dbReference type="Gene3D" id="6.10.250.690">
    <property type="match status" value="1"/>
</dbReference>
<reference evidence="10 12" key="1">
    <citation type="submission" date="2014-08" db="EMBL/GenBank/DDBJ databases">
        <title>Methylacidiphilum kamchatkense strain Kam1 draft genome sequence.</title>
        <authorList>
            <person name="Birkeland N.-K."/>
            <person name="Erikstad H.A."/>
        </authorList>
    </citation>
    <scope>NUCLEOTIDE SEQUENCE [LARGE SCALE GENOMIC DNA]</scope>
    <source>
        <strain evidence="10 12">Kam1</strain>
    </source>
</reference>
<dbReference type="Proteomes" id="UP000031594">
    <property type="component" value="Unassembled WGS sequence"/>
</dbReference>
<evidence type="ECO:0000313" key="12">
    <source>
        <dbReference type="Proteomes" id="UP000031594"/>
    </source>
</evidence>
<evidence type="ECO:0000256" key="4">
    <source>
        <dbReference type="ARBA" id="ARBA00023125"/>
    </source>
</evidence>
<evidence type="ECO:0000256" key="7">
    <source>
        <dbReference type="PROSITE-ProRule" id="PRU01091"/>
    </source>
</evidence>
<name>A0A0C1RLH7_9BACT</name>
<dbReference type="SMART" id="SM00448">
    <property type="entry name" value="REC"/>
    <property type="match status" value="1"/>
</dbReference>
<dbReference type="EMBL" id="CP037899">
    <property type="protein sequence ID" value="QDQ43218.1"/>
    <property type="molecule type" value="Genomic_DNA"/>
</dbReference>
<dbReference type="FunFam" id="3.40.50.2300:FF:000002">
    <property type="entry name" value="DNA-binding response regulator PhoP"/>
    <property type="match status" value="1"/>
</dbReference>
<accession>A0A0C1RLH7</accession>
<evidence type="ECO:0000256" key="1">
    <source>
        <dbReference type="ARBA" id="ARBA00022553"/>
    </source>
</evidence>
<dbReference type="CDD" id="cd19935">
    <property type="entry name" value="REC_OmpR_CusR-like"/>
    <property type="match status" value="1"/>
</dbReference>
<dbReference type="GO" id="GO:0006355">
    <property type="term" value="P:regulation of DNA-templated transcription"/>
    <property type="evidence" value="ECO:0007669"/>
    <property type="project" value="InterPro"/>
</dbReference>
<keyword evidence="1 6" id="KW-0597">Phosphoprotein</keyword>
<keyword evidence="2" id="KW-0902">Two-component regulatory system</keyword>
<feature type="domain" description="Response regulatory" evidence="8">
    <location>
        <begin position="2"/>
        <end position="116"/>
    </location>
</feature>
<feature type="modified residue" description="4-aspartylphosphate" evidence="6">
    <location>
        <position position="51"/>
    </location>
</feature>
<dbReference type="PANTHER" id="PTHR48111:SF1">
    <property type="entry name" value="TWO-COMPONENT RESPONSE REGULATOR ORR33"/>
    <property type="match status" value="1"/>
</dbReference>
<dbReference type="GO" id="GO:0000156">
    <property type="term" value="F:phosphorelay response regulator activity"/>
    <property type="evidence" value="ECO:0007669"/>
    <property type="project" value="TreeGrafter"/>
</dbReference>
<keyword evidence="3" id="KW-0805">Transcription regulation</keyword>
<dbReference type="EMBL" id="JQNX01000002">
    <property type="protein sequence ID" value="KIE58907.1"/>
    <property type="molecule type" value="Genomic_DNA"/>
</dbReference>
<evidence type="ECO:0000256" key="3">
    <source>
        <dbReference type="ARBA" id="ARBA00023015"/>
    </source>
</evidence>
<dbReference type="GO" id="GO:0032993">
    <property type="term" value="C:protein-DNA complex"/>
    <property type="evidence" value="ECO:0007669"/>
    <property type="project" value="TreeGrafter"/>
</dbReference>
<dbReference type="InterPro" id="IPR039420">
    <property type="entry name" value="WalR-like"/>
</dbReference>
<evidence type="ECO:0000259" key="8">
    <source>
        <dbReference type="PROSITE" id="PS50110"/>
    </source>
</evidence>
<dbReference type="OrthoDB" id="9790454at2"/>
<feature type="DNA-binding region" description="OmpR/PhoB-type" evidence="7">
    <location>
        <begin position="124"/>
        <end position="222"/>
    </location>
</feature>
<reference evidence="13" key="3">
    <citation type="submission" date="2019-03" db="EMBL/GenBank/DDBJ databases">
        <title>Complete genome of Methylacidiphilum kamchatkense Kam1.</title>
        <authorList>
            <person name="Kruse T."/>
            <person name="Murarilal Ratnadevi C."/>
            <person name="Erikstad H.-A."/>
            <person name="Birkeland N.-K."/>
        </authorList>
    </citation>
    <scope>NUCLEOTIDE SEQUENCE [LARGE SCALE GENOMIC DNA]</scope>
    <source>
        <strain evidence="13">kam1</strain>
    </source>
</reference>
<dbReference type="SUPFAM" id="SSF52172">
    <property type="entry name" value="CheY-like"/>
    <property type="match status" value="1"/>
</dbReference>
<feature type="domain" description="OmpR/PhoB-type" evidence="9">
    <location>
        <begin position="124"/>
        <end position="222"/>
    </location>
</feature>
<dbReference type="PROSITE" id="PS50110">
    <property type="entry name" value="RESPONSE_REGULATORY"/>
    <property type="match status" value="1"/>
</dbReference>
<evidence type="ECO:0000313" key="10">
    <source>
        <dbReference type="EMBL" id="KIE58907.1"/>
    </source>
</evidence>
<keyword evidence="4 7" id="KW-0238">DNA-binding</keyword>
<dbReference type="Proteomes" id="UP000315925">
    <property type="component" value="Chromosome"/>
</dbReference>
<dbReference type="Pfam" id="PF00486">
    <property type="entry name" value="Trans_reg_C"/>
    <property type="match status" value="1"/>
</dbReference>
<dbReference type="InterPro" id="IPR001867">
    <property type="entry name" value="OmpR/PhoB-type_DNA-bd"/>
</dbReference>
<evidence type="ECO:0000259" key="9">
    <source>
        <dbReference type="PROSITE" id="PS51755"/>
    </source>
</evidence>
<keyword evidence="5" id="KW-0804">Transcription</keyword>
<dbReference type="PROSITE" id="PS51755">
    <property type="entry name" value="OMPR_PHOB"/>
    <property type="match status" value="1"/>
</dbReference>
<dbReference type="CDD" id="cd00383">
    <property type="entry name" value="trans_reg_C"/>
    <property type="match status" value="1"/>
</dbReference>
<evidence type="ECO:0000256" key="6">
    <source>
        <dbReference type="PROSITE-ProRule" id="PRU00169"/>
    </source>
</evidence>
<evidence type="ECO:0000256" key="5">
    <source>
        <dbReference type="ARBA" id="ARBA00023163"/>
    </source>
</evidence>
<proteinExistence type="predicted"/>